<feature type="transmembrane region" description="Helical" evidence="1">
    <location>
        <begin position="12"/>
        <end position="38"/>
    </location>
</feature>
<keyword evidence="1" id="KW-0472">Membrane</keyword>
<proteinExistence type="predicted"/>
<keyword evidence="1" id="KW-1133">Transmembrane helix</keyword>
<dbReference type="EMBL" id="JAQQWI010000013">
    <property type="protein sequence ID" value="KAK8013688.1"/>
    <property type="molecule type" value="Genomic_DNA"/>
</dbReference>
<keyword evidence="3" id="KW-1185">Reference proteome</keyword>
<accession>A0ABR1RKQ2</accession>
<dbReference type="Proteomes" id="UP001396898">
    <property type="component" value="Unassembled WGS sequence"/>
</dbReference>
<protein>
    <recommendedName>
        <fullName evidence="4">AB hydrolase-1 domain-containing protein</fullName>
    </recommendedName>
</protein>
<dbReference type="InterPro" id="IPR029058">
    <property type="entry name" value="AB_hydrolase_fold"/>
</dbReference>
<keyword evidence="1" id="KW-0812">Transmembrane</keyword>
<gene>
    <name evidence="2" type="ORF">PG991_009281</name>
</gene>
<organism evidence="2 3">
    <name type="scientific">Apiospora marii</name>
    <dbReference type="NCBI Taxonomy" id="335849"/>
    <lineage>
        <taxon>Eukaryota</taxon>
        <taxon>Fungi</taxon>
        <taxon>Dikarya</taxon>
        <taxon>Ascomycota</taxon>
        <taxon>Pezizomycotina</taxon>
        <taxon>Sordariomycetes</taxon>
        <taxon>Xylariomycetidae</taxon>
        <taxon>Amphisphaeriales</taxon>
        <taxon>Apiosporaceae</taxon>
        <taxon>Apiospora</taxon>
    </lineage>
</organism>
<evidence type="ECO:0000313" key="3">
    <source>
        <dbReference type="Proteomes" id="UP001396898"/>
    </source>
</evidence>
<evidence type="ECO:0000313" key="2">
    <source>
        <dbReference type="EMBL" id="KAK8013688.1"/>
    </source>
</evidence>
<reference evidence="2 3" key="1">
    <citation type="submission" date="2023-01" db="EMBL/GenBank/DDBJ databases">
        <title>Analysis of 21 Apiospora genomes using comparative genomics revels a genus with tremendous synthesis potential of carbohydrate active enzymes and secondary metabolites.</title>
        <authorList>
            <person name="Sorensen T."/>
        </authorList>
    </citation>
    <scope>NUCLEOTIDE SEQUENCE [LARGE SCALE GENOMIC DNA]</scope>
    <source>
        <strain evidence="2 3">CBS 20057</strain>
    </source>
</reference>
<sequence>MLGTSLRELLFIRLCIILLQYGTPILLAGLALATATGGWTALKHPASKTAIGYVLLDLTYAVFLWLPYTRRLRDEADHPPPLSPVDRRALFLKCNDNVPDFDRYLRLWFLGANPSEIRRDNVRDFVLWAFFDRRPGAESEDEADECAGYLDLIEQRLGHELTPGRGAAQSLRLTFDDIETRYRSFIWYVLMGIVDMGTHVQLAWRGFEYHSLPASKFAYVLPPRMQSFFARSRSASDELSYWVRPHTAGPGKEPIVFLHGIGVGLWTYANFLANVGLPSAKSGHGVDGDGSEGQVGIIALEVMPVSFRLTEAPLGKLDFLNEMRRVLAAHPRWEQFVLITHSYGSALATHMLHSEEFSARIDSVVLIDPVTILLHMPDVAYNFTRRRPEGANEWQLWYFASTDPGTAHALGRHFHWKQNIIWKEELVTKKKTTNGLAMDTNGNGAAVVRRDTGKSQQQQKRNVAVCLAGRDLIVDTLSVARYLAGNEDWLPGLDKHSSGRTEETDGALDDVQPSAGYCHLEKDGIELLWFNALDHGQVFDDREHYDKVKAVIHRYCSK</sequence>
<dbReference type="SUPFAM" id="SSF53474">
    <property type="entry name" value="alpha/beta-Hydrolases"/>
    <property type="match status" value="1"/>
</dbReference>
<dbReference type="Gene3D" id="3.40.50.1820">
    <property type="entry name" value="alpha/beta hydrolase"/>
    <property type="match status" value="1"/>
</dbReference>
<dbReference type="PANTHER" id="PTHR37471">
    <property type="entry name" value="UNNAMED PRODUCT"/>
    <property type="match status" value="1"/>
</dbReference>
<name>A0ABR1RKQ2_9PEZI</name>
<evidence type="ECO:0000256" key="1">
    <source>
        <dbReference type="SAM" id="Phobius"/>
    </source>
</evidence>
<comment type="caution">
    <text evidence="2">The sequence shown here is derived from an EMBL/GenBank/DDBJ whole genome shotgun (WGS) entry which is preliminary data.</text>
</comment>
<feature type="transmembrane region" description="Helical" evidence="1">
    <location>
        <begin position="50"/>
        <end position="68"/>
    </location>
</feature>
<dbReference type="PANTHER" id="PTHR37471:SF1">
    <property type="entry name" value="AB HYDROLASE-1 DOMAIN-CONTAINING PROTEIN"/>
    <property type="match status" value="1"/>
</dbReference>
<feature type="transmembrane region" description="Helical" evidence="1">
    <location>
        <begin position="185"/>
        <end position="204"/>
    </location>
</feature>
<evidence type="ECO:0008006" key="4">
    <source>
        <dbReference type="Google" id="ProtNLM"/>
    </source>
</evidence>